<dbReference type="EMBL" id="FOTB01000005">
    <property type="protein sequence ID" value="SFK88838.1"/>
    <property type="molecule type" value="Genomic_DNA"/>
</dbReference>
<dbReference type="Pfam" id="PF09851">
    <property type="entry name" value="SHOCT"/>
    <property type="match status" value="1"/>
</dbReference>
<evidence type="ECO:0000313" key="5">
    <source>
        <dbReference type="Proteomes" id="UP000034029"/>
    </source>
</evidence>
<keyword evidence="5" id="KW-1185">Reference proteome</keyword>
<dbReference type="RefSeq" id="WP_046790831.1">
    <property type="nucleotide sequence ID" value="NZ_CP011366.1"/>
</dbReference>
<gene>
    <name evidence="3" type="ORF">AAT16_10885</name>
    <name evidence="4" type="ORF">SAMN05216235_2274</name>
</gene>
<evidence type="ECO:0000313" key="6">
    <source>
        <dbReference type="Proteomes" id="UP000183090"/>
    </source>
</evidence>
<accession>A0A0F7HL73</accession>
<proteinExistence type="predicted"/>
<feature type="domain" description="SHOCT" evidence="2">
    <location>
        <begin position="41"/>
        <end position="65"/>
    </location>
</feature>
<keyword evidence="1" id="KW-0472">Membrane</keyword>
<protein>
    <submittedName>
        <fullName evidence="4">Membrane protein</fullName>
    </submittedName>
</protein>
<reference evidence="4 6" key="3">
    <citation type="submission" date="2016-10" db="EMBL/GenBank/DDBJ databases">
        <authorList>
            <person name="Varghese N."/>
            <person name="Submissions S."/>
        </authorList>
    </citation>
    <scope>NUCLEOTIDE SEQUENCE [LARGE SCALE GENOMIC DNA]</scope>
    <source>
        <strain evidence="4 6">CGMCC 1.6501</strain>
    </source>
</reference>
<sequence length="79" mass="9273">MMTGGMGLFMMVFSIAILGLLIYGFYRLITTRATKKEDRGLSILKERFAREEISEEEYEKRKKILTKDKARRASKDYVE</sequence>
<dbReference type="OrthoDB" id="5461404at2"/>
<dbReference type="AlphaFoldDB" id="A0A0F7HL73"/>
<feature type="transmembrane region" description="Helical" evidence="1">
    <location>
        <begin position="6"/>
        <end position="26"/>
    </location>
</feature>
<dbReference type="KEGG" id="shv:AAT16_10885"/>
<keyword evidence="1" id="KW-1133">Transmembrane helix</keyword>
<reference evidence="3 5" key="1">
    <citation type="journal article" date="2015" name="Int. J. Syst. Evol. Microbiol.">
        <title>Complete genome sequence of Salinicoccus halodurans H3B36, isolated from the Qaidam Basin in China.</title>
        <authorList>
            <person name="Jiang K."/>
            <person name="Xue Y."/>
            <person name="Ma Y."/>
        </authorList>
    </citation>
    <scope>NUCLEOTIDE SEQUENCE [LARGE SCALE GENOMIC DNA]</scope>
    <source>
        <strain evidence="3 5">H3B36</strain>
    </source>
</reference>
<reference evidence="5" key="2">
    <citation type="submission" date="2015-04" db="EMBL/GenBank/DDBJ databases">
        <title>Complete genome sequence of Salinicoccus halodurans strain H3B36, isolated from the Qaidam basin of China.</title>
        <authorList>
            <person name="Ma Y."/>
            <person name="Jiang K."/>
            <person name="Xue Y."/>
        </authorList>
    </citation>
    <scope>NUCLEOTIDE SEQUENCE [LARGE SCALE GENOMIC DNA]</scope>
    <source>
        <strain evidence="5">H3B36</strain>
    </source>
</reference>
<name>A0A0F7HL73_9STAP</name>
<evidence type="ECO:0000256" key="1">
    <source>
        <dbReference type="SAM" id="Phobius"/>
    </source>
</evidence>
<dbReference type="Proteomes" id="UP000034029">
    <property type="component" value="Chromosome"/>
</dbReference>
<evidence type="ECO:0000313" key="4">
    <source>
        <dbReference type="EMBL" id="SFK88838.1"/>
    </source>
</evidence>
<dbReference type="InterPro" id="IPR018649">
    <property type="entry name" value="SHOCT"/>
</dbReference>
<dbReference type="EMBL" id="CP011366">
    <property type="protein sequence ID" value="AKG74652.1"/>
    <property type="molecule type" value="Genomic_DNA"/>
</dbReference>
<dbReference type="Proteomes" id="UP000183090">
    <property type="component" value="Unassembled WGS sequence"/>
</dbReference>
<keyword evidence="1" id="KW-0812">Transmembrane</keyword>
<organism evidence="4 6">
    <name type="scientific">Salinicoccus halodurans</name>
    <dbReference type="NCBI Taxonomy" id="407035"/>
    <lineage>
        <taxon>Bacteria</taxon>
        <taxon>Bacillati</taxon>
        <taxon>Bacillota</taxon>
        <taxon>Bacilli</taxon>
        <taxon>Bacillales</taxon>
        <taxon>Staphylococcaceae</taxon>
        <taxon>Salinicoccus</taxon>
    </lineage>
</organism>
<evidence type="ECO:0000259" key="2">
    <source>
        <dbReference type="Pfam" id="PF09851"/>
    </source>
</evidence>
<evidence type="ECO:0000313" key="3">
    <source>
        <dbReference type="EMBL" id="AKG74652.1"/>
    </source>
</evidence>